<dbReference type="PANTHER" id="PTHR36112:SF1">
    <property type="entry name" value="RIBOSOMAL RNA SMALL SUBUNIT METHYLTRANSFERASE J"/>
    <property type="match status" value="1"/>
</dbReference>
<dbReference type="EC" id="2.1.1.-" evidence="1"/>
<dbReference type="RefSeq" id="WP_377908302.1">
    <property type="nucleotide sequence ID" value="NZ_JBHSGK010000003.1"/>
</dbReference>
<sequence length="259" mass="29327">MDIPVVTTGRKNAERYRPYAEDFAHRYGLEFCERHGSFSNTVRARPAFLAGGGSLRLYAAENTRPLTFHPSSAHLRVHDQQNGSLDPLIRLMPEISGADVLDCTFGMGSDSLLMAWNGANITALESSWPIYILMHESIDMAEKLDAPFNDAAKRIKLINARAEAFLKTCEDNQFDYVYLDPMFDKPVSSSAAIDPLREFADHGEPDLHFIKEAERVAASRLILKDHYTSSRFDQLGFKRLYRKHASFHYGYIDCGDELK</sequence>
<dbReference type="CDD" id="cd02440">
    <property type="entry name" value="AdoMet_MTases"/>
    <property type="match status" value="1"/>
</dbReference>
<gene>
    <name evidence="1" type="ORF">ACFO4L_03675</name>
</gene>
<dbReference type="Gene3D" id="3.40.50.150">
    <property type="entry name" value="Vaccinia Virus protein VP39"/>
    <property type="match status" value="1"/>
</dbReference>
<name>A0ABV9NUQ0_9BACI</name>
<dbReference type="EMBL" id="JBHSGK010000003">
    <property type="protein sequence ID" value="MFC4735679.1"/>
    <property type="molecule type" value="Genomic_DNA"/>
</dbReference>
<protein>
    <submittedName>
        <fullName evidence="1">Class I SAM-dependent methyltransferase</fullName>
        <ecNumber evidence="1">2.1.1.-</ecNumber>
    </submittedName>
</protein>
<dbReference type="InterPro" id="IPR007536">
    <property type="entry name" value="16SrRNA_methylTrfase_J"/>
</dbReference>
<dbReference type="Pfam" id="PF04445">
    <property type="entry name" value="SAM_MT"/>
    <property type="match status" value="1"/>
</dbReference>
<dbReference type="InterPro" id="IPR029063">
    <property type="entry name" value="SAM-dependent_MTases_sf"/>
</dbReference>
<dbReference type="PANTHER" id="PTHR36112">
    <property type="entry name" value="RIBOSOMAL RNA SMALL SUBUNIT METHYLTRANSFERASE J"/>
    <property type="match status" value="1"/>
</dbReference>
<comment type="caution">
    <text evidence="1">The sequence shown here is derived from an EMBL/GenBank/DDBJ whole genome shotgun (WGS) entry which is preliminary data.</text>
</comment>
<dbReference type="SUPFAM" id="SSF53335">
    <property type="entry name" value="S-adenosyl-L-methionine-dependent methyltransferases"/>
    <property type="match status" value="1"/>
</dbReference>
<keyword evidence="1" id="KW-0808">Transferase</keyword>
<proteinExistence type="predicted"/>
<evidence type="ECO:0000313" key="1">
    <source>
        <dbReference type="EMBL" id="MFC4735679.1"/>
    </source>
</evidence>
<keyword evidence="2" id="KW-1185">Reference proteome</keyword>
<dbReference type="Proteomes" id="UP001595896">
    <property type="component" value="Unassembled WGS sequence"/>
</dbReference>
<reference evidence="2" key="1">
    <citation type="journal article" date="2019" name="Int. J. Syst. Evol. Microbiol.">
        <title>The Global Catalogue of Microorganisms (GCM) 10K type strain sequencing project: providing services to taxonomists for standard genome sequencing and annotation.</title>
        <authorList>
            <consortium name="The Broad Institute Genomics Platform"/>
            <consortium name="The Broad Institute Genome Sequencing Center for Infectious Disease"/>
            <person name="Wu L."/>
            <person name="Ma J."/>
        </authorList>
    </citation>
    <scope>NUCLEOTIDE SEQUENCE [LARGE SCALE GENOMIC DNA]</scope>
    <source>
        <strain evidence="2">JCM 12165</strain>
    </source>
</reference>
<evidence type="ECO:0000313" key="2">
    <source>
        <dbReference type="Proteomes" id="UP001595896"/>
    </source>
</evidence>
<dbReference type="GO" id="GO:0008168">
    <property type="term" value="F:methyltransferase activity"/>
    <property type="evidence" value="ECO:0007669"/>
    <property type="project" value="UniProtKB-KW"/>
</dbReference>
<organism evidence="1 2">
    <name type="scientific">Bacillus daqingensis</name>
    <dbReference type="NCBI Taxonomy" id="872396"/>
    <lineage>
        <taxon>Bacteria</taxon>
        <taxon>Bacillati</taxon>
        <taxon>Bacillota</taxon>
        <taxon>Bacilli</taxon>
        <taxon>Bacillales</taxon>
        <taxon>Bacillaceae</taxon>
        <taxon>Bacillus</taxon>
    </lineage>
</organism>
<dbReference type="GO" id="GO:0032259">
    <property type="term" value="P:methylation"/>
    <property type="evidence" value="ECO:0007669"/>
    <property type="project" value="UniProtKB-KW"/>
</dbReference>
<accession>A0ABV9NUQ0</accession>
<keyword evidence="1" id="KW-0489">Methyltransferase</keyword>